<dbReference type="STRING" id="767434.Fraau_2956"/>
<reference evidence="11" key="1">
    <citation type="submission" date="2012-02" db="EMBL/GenBank/DDBJ databases">
        <title>The complete genome of Frateuria aurantia DSM 6220.</title>
        <authorList>
            <consortium name="US DOE Joint Genome Institute (JGI-PGF)"/>
            <person name="Lucas S."/>
            <person name="Copeland A."/>
            <person name="Lapidus A."/>
            <person name="Glavina del Rio T."/>
            <person name="Dalin E."/>
            <person name="Tice H."/>
            <person name="Bruce D."/>
            <person name="Goodwin L."/>
            <person name="Pitluck S."/>
            <person name="Peters L."/>
            <person name="Ovchinnikova G."/>
            <person name="Teshima H."/>
            <person name="Kyrpides N."/>
            <person name="Mavromatis K."/>
            <person name="Ivanova N."/>
            <person name="Brettin T."/>
            <person name="Detter J.C."/>
            <person name="Han C."/>
            <person name="Larimer F."/>
            <person name="Land M."/>
            <person name="Hauser L."/>
            <person name="Markowitz V."/>
            <person name="Cheng J.-F."/>
            <person name="Hugenholtz P."/>
            <person name="Woyke T."/>
            <person name="Wu D."/>
            <person name="Brambilla E."/>
            <person name="Klenk H.-P."/>
            <person name="Eisen J.A."/>
        </authorList>
    </citation>
    <scope>NUCLEOTIDE SEQUENCE</scope>
    <source>
        <strain evidence="11">DSM 6220</strain>
    </source>
</reference>
<evidence type="ECO:0000256" key="4">
    <source>
        <dbReference type="ARBA" id="ARBA00023239"/>
    </source>
</evidence>
<comment type="catalytic activity">
    <reaction evidence="8 9">
        <text>hydroxymethylbilane = uroporphyrinogen III + H2O</text>
        <dbReference type="Rhea" id="RHEA:18965"/>
        <dbReference type="ChEBI" id="CHEBI:15377"/>
        <dbReference type="ChEBI" id="CHEBI:57308"/>
        <dbReference type="ChEBI" id="CHEBI:57845"/>
        <dbReference type="EC" id="4.2.1.75"/>
    </reaction>
</comment>
<dbReference type="CDD" id="cd06578">
    <property type="entry name" value="HemD"/>
    <property type="match status" value="1"/>
</dbReference>
<evidence type="ECO:0000256" key="1">
    <source>
        <dbReference type="ARBA" id="ARBA00004772"/>
    </source>
</evidence>
<comment type="pathway">
    <text evidence="1 9">Porphyrin-containing compound metabolism; protoporphyrin-IX biosynthesis; coproporphyrinogen-III from 5-aminolevulinate: step 3/4.</text>
</comment>
<evidence type="ECO:0000313" key="11">
    <source>
        <dbReference type="EMBL" id="AFC87286.1"/>
    </source>
</evidence>
<dbReference type="UniPathway" id="UPA00251">
    <property type="reaction ID" value="UER00320"/>
</dbReference>
<evidence type="ECO:0000313" key="12">
    <source>
        <dbReference type="Proteomes" id="UP000005234"/>
    </source>
</evidence>
<name>H8L229_FRAAD</name>
<evidence type="ECO:0000256" key="2">
    <source>
        <dbReference type="ARBA" id="ARBA00008133"/>
    </source>
</evidence>
<proteinExistence type="inferred from homology"/>
<sequence>MHCQRGESDAAAMAGWTVVLTRPVGKAAGWRRSFQAAGAEVRLLPGLAIRPVPVPAQLVAQWRASVEDVIWIFTSPVAVEQVWAQNRAWPKGRLMAVGQATAARLQALGSGPVTAPAGRQDSEGLLALPDLQQLEGRRIRLVTGVGGRGLLQTELRRRGAEVRELEVYARVAPRLDRRHFEGVRTLPHRSILLISSAEAMQHLQAGLPSPLWQRLLACPLVVSSSRLERLAEAAGFRIRCCARSALLPAMLAASEQIALRKGCL</sequence>
<dbReference type="AlphaFoldDB" id="H8L229"/>
<comment type="function">
    <text evidence="6 9">Catalyzes cyclization of the linear tetrapyrrole, hydroxymethylbilane, to the macrocyclic uroporphyrinogen III.</text>
</comment>
<dbReference type="InterPro" id="IPR036108">
    <property type="entry name" value="4pyrrol_syn_uPrphyn_synt_sf"/>
</dbReference>
<dbReference type="EC" id="4.2.1.75" evidence="3 9"/>
<organism evidence="11 12">
    <name type="scientific">Frateuria aurantia (strain ATCC 33424 / DSM 6220 / KCTC 2777 / LMG 1558 / NBRC 3245 / NCIMB 13370)</name>
    <name type="common">Acetobacter aurantius</name>
    <dbReference type="NCBI Taxonomy" id="767434"/>
    <lineage>
        <taxon>Bacteria</taxon>
        <taxon>Pseudomonadati</taxon>
        <taxon>Pseudomonadota</taxon>
        <taxon>Gammaproteobacteria</taxon>
        <taxon>Lysobacterales</taxon>
        <taxon>Rhodanobacteraceae</taxon>
        <taxon>Frateuria</taxon>
    </lineage>
</organism>
<dbReference type="GO" id="GO:0004852">
    <property type="term" value="F:uroporphyrinogen-III synthase activity"/>
    <property type="evidence" value="ECO:0007669"/>
    <property type="project" value="UniProtKB-UniRule"/>
</dbReference>
<feature type="domain" description="Tetrapyrrole biosynthesis uroporphyrinogen III synthase" evidence="10">
    <location>
        <begin position="32"/>
        <end position="251"/>
    </location>
</feature>
<dbReference type="SUPFAM" id="SSF69618">
    <property type="entry name" value="HemD-like"/>
    <property type="match status" value="1"/>
</dbReference>
<evidence type="ECO:0000256" key="7">
    <source>
        <dbReference type="ARBA" id="ARBA00040167"/>
    </source>
</evidence>
<protein>
    <recommendedName>
        <fullName evidence="7 9">Uroporphyrinogen-III synthase</fullName>
        <ecNumber evidence="3 9">4.2.1.75</ecNumber>
    </recommendedName>
</protein>
<dbReference type="Gene3D" id="3.40.50.10090">
    <property type="match status" value="2"/>
</dbReference>
<accession>H8L229</accession>
<dbReference type="EMBL" id="CP003350">
    <property type="protein sequence ID" value="AFC87286.1"/>
    <property type="molecule type" value="Genomic_DNA"/>
</dbReference>
<dbReference type="GO" id="GO:0006780">
    <property type="term" value="P:uroporphyrinogen III biosynthetic process"/>
    <property type="evidence" value="ECO:0007669"/>
    <property type="project" value="UniProtKB-UniRule"/>
</dbReference>
<gene>
    <name evidence="11" type="ordered locus">Fraau_2956</name>
</gene>
<keyword evidence="12" id="KW-1185">Reference proteome</keyword>
<evidence type="ECO:0000256" key="8">
    <source>
        <dbReference type="ARBA" id="ARBA00048617"/>
    </source>
</evidence>
<keyword evidence="5 9" id="KW-0627">Porphyrin biosynthesis</keyword>
<dbReference type="eggNOG" id="COG1587">
    <property type="taxonomic scope" value="Bacteria"/>
</dbReference>
<keyword evidence="4 9" id="KW-0456">Lyase</keyword>
<dbReference type="GO" id="GO:0006782">
    <property type="term" value="P:protoporphyrinogen IX biosynthetic process"/>
    <property type="evidence" value="ECO:0007669"/>
    <property type="project" value="UniProtKB-UniRule"/>
</dbReference>
<evidence type="ECO:0000256" key="6">
    <source>
        <dbReference type="ARBA" id="ARBA00037589"/>
    </source>
</evidence>
<dbReference type="InterPro" id="IPR039793">
    <property type="entry name" value="UROS/Hem4"/>
</dbReference>
<dbReference type="PANTHER" id="PTHR38042:SF1">
    <property type="entry name" value="UROPORPHYRINOGEN-III SYNTHASE, CHLOROPLASTIC"/>
    <property type="match status" value="1"/>
</dbReference>
<comment type="similarity">
    <text evidence="2 9">Belongs to the uroporphyrinogen-III synthase family.</text>
</comment>
<evidence type="ECO:0000256" key="9">
    <source>
        <dbReference type="RuleBase" id="RU366031"/>
    </source>
</evidence>
<dbReference type="HOGENOM" id="CLU_011276_9_4_6"/>
<dbReference type="InterPro" id="IPR003754">
    <property type="entry name" value="4pyrrol_synth_uPrphyn_synth"/>
</dbReference>
<dbReference type="KEGG" id="fau:Fraau_2956"/>
<evidence type="ECO:0000256" key="5">
    <source>
        <dbReference type="ARBA" id="ARBA00023244"/>
    </source>
</evidence>
<evidence type="ECO:0000256" key="3">
    <source>
        <dbReference type="ARBA" id="ARBA00013109"/>
    </source>
</evidence>
<dbReference type="Pfam" id="PF02602">
    <property type="entry name" value="HEM4"/>
    <property type="match status" value="1"/>
</dbReference>
<dbReference type="PANTHER" id="PTHR38042">
    <property type="entry name" value="UROPORPHYRINOGEN-III SYNTHASE, CHLOROPLASTIC"/>
    <property type="match status" value="1"/>
</dbReference>
<evidence type="ECO:0000259" key="10">
    <source>
        <dbReference type="Pfam" id="PF02602"/>
    </source>
</evidence>
<dbReference type="Proteomes" id="UP000005234">
    <property type="component" value="Chromosome"/>
</dbReference>